<proteinExistence type="predicted"/>
<keyword evidence="2" id="KW-1185">Reference proteome</keyword>
<evidence type="ECO:0000313" key="2">
    <source>
        <dbReference type="Proteomes" id="UP001057402"/>
    </source>
</evidence>
<dbReference type="Proteomes" id="UP001057402">
    <property type="component" value="Chromosome 7"/>
</dbReference>
<name>A0ACB9NT10_9MYRT</name>
<evidence type="ECO:0000313" key="1">
    <source>
        <dbReference type="EMBL" id="KAI4338529.1"/>
    </source>
</evidence>
<organism evidence="1 2">
    <name type="scientific">Melastoma candidum</name>
    <dbReference type="NCBI Taxonomy" id="119954"/>
    <lineage>
        <taxon>Eukaryota</taxon>
        <taxon>Viridiplantae</taxon>
        <taxon>Streptophyta</taxon>
        <taxon>Embryophyta</taxon>
        <taxon>Tracheophyta</taxon>
        <taxon>Spermatophyta</taxon>
        <taxon>Magnoliopsida</taxon>
        <taxon>eudicotyledons</taxon>
        <taxon>Gunneridae</taxon>
        <taxon>Pentapetalae</taxon>
        <taxon>rosids</taxon>
        <taxon>malvids</taxon>
        <taxon>Myrtales</taxon>
        <taxon>Melastomataceae</taxon>
        <taxon>Melastomatoideae</taxon>
        <taxon>Melastomateae</taxon>
        <taxon>Melastoma</taxon>
    </lineage>
</organism>
<accession>A0ACB9NT10</accession>
<comment type="caution">
    <text evidence="1">The sequence shown here is derived from an EMBL/GenBank/DDBJ whole genome shotgun (WGS) entry which is preliminary data.</text>
</comment>
<sequence length="495" mass="53694">MERDGNPAGVRLLAVTSASSDHSLGVASGDSSVVTPILIFSALVAVCCPFAGGSAVSSEYGVLNDSFHPPRRKWIEKVLTQFLLQLGYSSPTESAIMEDLGLSVAQYSVFGSVLNVGAILASLVNGKLTDVFGRKRTMWLCDGCYLVGCLSVAFAKNAWWLDFGRLFSGFGVGFTSYVIPVYIAEISPQTVRGTFTAMYQLMLACGFSFTYFVGTMVSWRALAIIICVPCVLQLFCLFFIPESPRWLARVGREKEFEIALQKLRGSDADVSEELQDIRDYTQAFEQQSRSRIGIFELFHARYFYPLTVGVGLMLLSHFSGMNAISCYSSSVVEASGYSGSVASITIAIIQIPISVASMMLTDKAGRRLLLMVSAAGMCLSCFLVGLSFGMKPDVTDSTSTVITGYNADPRATAHSAGMLWCSGKTLCLMGAIMVCTVFVMMCRVHGKFSRKPETARVSQLDPTAANPAIACPSTEEYRVAVPMQYHGRHEIPKAV</sequence>
<reference evidence="2" key="1">
    <citation type="journal article" date="2023" name="Front. Plant Sci.">
        <title>Chromosomal-level genome assembly of Melastoma candidum provides insights into trichome evolution.</title>
        <authorList>
            <person name="Zhong Y."/>
            <person name="Wu W."/>
            <person name="Sun C."/>
            <person name="Zou P."/>
            <person name="Liu Y."/>
            <person name="Dai S."/>
            <person name="Zhou R."/>
        </authorList>
    </citation>
    <scope>NUCLEOTIDE SEQUENCE [LARGE SCALE GENOMIC DNA]</scope>
</reference>
<dbReference type="EMBL" id="CM042886">
    <property type="protein sequence ID" value="KAI4338529.1"/>
    <property type="molecule type" value="Genomic_DNA"/>
</dbReference>
<gene>
    <name evidence="1" type="ORF">MLD38_023576</name>
</gene>
<protein>
    <submittedName>
        <fullName evidence="1">Uncharacterized protein</fullName>
    </submittedName>
</protein>